<feature type="compositionally biased region" description="Polar residues" evidence="1">
    <location>
        <begin position="691"/>
        <end position="703"/>
    </location>
</feature>
<protein>
    <submittedName>
        <fullName evidence="3">Uncharacterized protein LOC127751522</fullName>
    </submittedName>
</protein>
<name>A0A9C6XTW0_FRAOC</name>
<reference evidence="3" key="1">
    <citation type="submission" date="2025-08" db="UniProtKB">
        <authorList>
            <consortium name="RefSeq"/>
        </authorList>
    </citation>
    <scope>IDENTIFICATION</scope>
    <source>
        <tissue evidence="3">Whole organism</tissue>
    </source>
</reference>
<dbReference type="RefSeq" id="XP_052131159.1">
    <property type="nucleotide sequence ID" value="XM_052275199.1"/>
</dbReference>
<organism evidence="2 3">
    <name type="scientific">Frankliniella occidentalis</name>
    <name type="common">Western flower thrips</name>
    <name type="synonym">Euthrips occidentalis</name>
    <dbReference type="NCBI Taxonomy" id="133901"/>
    <lineage>
        <taxon>Eukaryota</taxon>
        <taxon>Metazoa</taxon>
        <taxon>Ecdysozoa</taxon>
        <taxon>Arthropoda</taxon>
        <taxon>Hexapoda</taxon>
        <taxon>Insecta</taxon>
        <taxon>Pterygota</taxon>
        <taxon>Neoptera</taxon>
        <taxon>Paraneoptera</taxon>
        <taxon>Thysanoptera</taxon>
        <taxon>Terebrantia</taxon>
        <taxon>Thripoidea</taxon>
        <taxon>Thripidae</taxon>
        <taxon>Frankliniella</taxon>
    </lineage>
</organism>
<evidence type="ECO:0000256" key="1">
    <source>
        <dbReference type="SAM" id="MobiDB-lite"/>
    </source>
</evidence>
<dbReference type="GeneID" id="127751522"/>
<keyword evidence="2" id="KW-1185">Reference proteome</keyword>
<dbReference type="Proteomes" id="UP000504606">
    <property type="component" value="Unplaced"/>
</dbReference>
<feature type="region of interest" description="Disordered" evidence="1">
    <location>
        <begin position="594"/>
        <end position="615"/>
    </location>
</feature>
<feature type="compositionally biased region" description="Gly residues" evidence="1">
    <location>
        <begin position="598"/>
        <end position="607"/>
    </location>
</feature>
<dbReference type="AlphaFoldDB" id="A0A9C6XTW0"/>
<feature type="compositionally biased region" description="Gly residues" evidence="1">
    <location>
        <begin position="708"/>
        <end position="720"/>
    </location>
</feature>
<evidence type="ECO:0000313" key="2">
    <source>
        <dbReference type="Proteomes" id="UP000504606"/>
    </source>
</evidence>
<gene>
    <name evidence="3" type="primary">LOC127751522</name>
</gene>
<dbReference type="OrthoDB" id="7780171at2759"/>
<proteinExistence type="predicted"/>
<sequence>MPLDNGEDGVGLCLVPQHFTVSILYVRRTNFNVYDFPGFSDTRGSCSDIVTASVLQMVARSASSIKVVLVVPFDSVRSGSDRLGFVSLLRHATAFIKKPLKYQSSVGLVVTKVPNVIRKVKGVRLLVSDNDMRRTVVSFLREVNGTLDTLKQSKSDPEEFYPAASQLISNILEKEGDEYPRIGLFRTPEEEGLLSELEPMQEAKSALQNLFYNVLTPTVPDDDDFGLPLSDVAKFSVQRLHSNFASRLEGHVAKIALALKEHYRVRRQQLLDIAAVREQSSRDRQHLAQALNRLLPGNNTNSSVSTPREFLRRLLAAVREVHQGAPAVDFLASLNDTAVLELLEDATPEEMQNLRPEQWSQPLQDLMSYVDGVELWYRTLDTLETALSAYEVQGDKDLKRRIRQKHESRGNKELNPLFSVLTAVNGGNFDSFDLAKLQPDAEMVRDLDLLVNATLYPEPLQSNCVQERSGWSLKIRGRYIWMSDVLKEVRAGCEQHISAVHILAEHSLFIDADLYLNNEESKVRSPALLYIFSPRWQVLGDHTLSVDGLPGADCGPPPKWYSPGSDGLAGLPGGAGGSIVALGDEVLDGHRLQLSASGGAGGRGQNGKDGLQGAIGRDATIDSGYRCSDHRHEDGAWNFGLGYLWGSTKGFTCGGSGGSGHDGGAGGVGGQGGQAGSIRLLPINVTSSENRPTLQLTVKTRQTQGRRGAAGRGGAGGEAGTDGAMVEYTDHYFFFIKYKSKDLMVGINFV</sequence>
<feature type="region of interest" description="Disordered" evidence="1">
    <location>
        <begin position="691"/>
        <end position="720"/>
    </location>
</feature>
<evidence type="ECO:0000313" key="3">
    <source>
        <dbReference type="RefSeq" id="XP_052131159.1"/>
    </source>
</evidence>
<accession>A0A9C6XTW0</accession>
<dbReference type="KEGG" id="foc:127751522"/>